<protein>
    <submittedName>
        <fullName evidence="1">Uncharacterized protein</fullName>
    </submittedName>
</protein>
<accession>A0A8S3THI5</accession>
<evidence type="ECO:0000313" key="2">
    <source>
        <dbReference type="Proteomes" id="UP000683360"/>
    </source>
</evidence>
<dbReference type="SUPFAM" id="SSF48403">
    <property type="entry name" value="Ankyrin repeat"/>
    <property type="match status" value="1"/>
</dbReference>
<proteinExistence type="predicted"/>
<dbReference type="EMBL" id="CAJPWZ010002038">
    <property type="protein sequence ID" value="CAG2229762.1"/>
    <property type="molecule type" value="Genomic_DNA"/>
</dbReference>
<reference evidence="1" key="1">
    <citation type="submission" date="2021-03" db="EMBL/GenBank/DDBJ databases">
        <authorList>
            <person name="Bekaert M."/>
        </authorList>
    </citation>
    <scope>NUCLEOTIDE SEQUENCE</scope>
</reference>
<dbReference type="OrthoDB" id="5989012at2759"/>
<evidence type="ECO:0000313" key="1">
    <source>
        <dbReference type="EMBL" id="CAG2229762.1"/>
    </source>
</evidence>
<dbReference type="Gene3D" id="1.25.40.20">
    <property type="entry name" value="Ankyrin repeat-containing domain"/>
    <property type="match status" value="1"/>
</dbReference>
<sequence>MEMNFQNGALRVVLGRKNSTSLIGYLSVRFDDYWKSDLDFDIYVQDINNKGVIERSWILQKIETHNDTKRKGILLSSDMGFGKSNIVCADTKSIWYSLRQQILKRNETIVPNIPDVFDKQGLSILQYGLNKSVSADDLIRINTLGRDDFTFSLFLVVISYNHNLFHTDKQKNNFLHYASKAGNNWVFELIRDLDIFKGKLHLLLNQRNQNNRTPLEVAFDSLPRRKSFEAIKIPENCSLSDVFFVKCKANFSVLLSPHEYFILTVFQYFYKKENVAEIKISELLEISIRKSRIYPILNIMKVYAEREFQYTLERSVKIPMVLSESNSPYITELLLNAENALRCDGQRSALHEIVHNDRNIQWTFHSLSFLHPIFRKYSAKFLDECFDDRGYNLLHRSIIGAHLNTILYFINQGMNIWQPSKNNQTCLEISIFNSPYTDNGDIPTNYTRGSRFHSIQYVSSGDNKGVRVDSSRLISFDETASFLLDKMTQTDENKRKFIRNQLCDSKNIHFGLIHFAAAKGLFKFLKSTRGIYGLDYLRCEDKFGVTPFDFNKMENIPSELKTLMNKLRLRLSIIQRCVKMLEKKTCDMMRKLMLFGADDKYFYYRRLLSSVKMKSSSLGENKKFNVSKLLFGVYDTNYSHFRRLQMRSELHSFWLKQNRIQSTDDLQMFFKYQTKYFQTLDDMLLASKKCV</sequence>
<comment type="caution">
    <text evidence="1">The sequence shown here is derived from an EMBL/GenBank/DDBJ whole genome shotgun (WGS) entry which is preliminary data.</text>
</comment>
<dbReference type="InterPro" id="IPR036770">
    <property type="entry name" value="Ankyrin_rpt-contain_sf"/>
</dbReference>
<dbReference type="AlphaFoldDB" id="A0A8S3THI5"/>
<dbReference type="Proteomes" id="UP000683360">
    <property type="component" value="Unassembled WGS sequence"/>
</dbReference>
<gene>
    <name evidence="1" type="ORF">MEDL_42674</name>
</gene>
<keyword evidence="2" id="KW-1185">Reference proteome</keyword>
<organism evidence="1 2">
    <name type="scientific">Mytilus edulis</name>
    <name type="common">Blue mussel</name>
    <dbReference type="NCBI Taxonomy" id="6550"/>
    <lineage>
        <taxon>Eukaryota</taxon>
        <taxon>Metazoa</taxon>
        <taxon>Spiralia</taxon>
        <taxon>Lophotrochozoa</taxon>
        <taxon>Mollusca</taxon>
        <taxon>Bivalvia</taxon>
        <taxon>Autobranchia</taxon>
        <taxon>Pteriomorphia</taxon>
        <taxon>Mytilida</taxon>
        <taxon>Mytiloidea</taxon>
        <taxon>Mytilidae</taxon>
        <taxon>Mytilinae</taxon>
        <taxon>Mytilus</taxon>
    </lineage>
</organism>
<name>A0A8S3THI5_MYTED</name>